<proteinExistence type="inferred from homology"/>
<keyword evidence="8" id="KW-0255">Endonuclease</keyword>
<organism evidence="12 13">
    <name type="scientific">Skeletonema marinoi</name>
    <dbReference type="NCBI Taxonomy" id="267567"/>
    <lineage>
        <taxon>Eukaryota</taxon>
        <taxon>Sar</taxon>
        <taxon>Stramenopiles</taxon>
        <taxon>Ochrophyta</taxon>
        <taxon>Bacillariophyta</taxon>
        <taxon>Coscinodiscophyceae</taxon>
        <taxon>Thalassiosirophycidae</taxon>
        <taxon>Thalassiosirales</taxon>
        <taxon>Skeletonemataceae</taxon>
        <taxon>Skeletonema</taxon>
        <taxon>Skeletonema marinoi-dohrnii complex</taxon>
    </lineage>
</organism>
<keyword evidence="6" id="KW-0540">Nuclease</keyword>
<name>A0AAD8Y5Q9_9STRA</name>
<comment type="caution">
    <text evidence="12">The sequence shown here is derived from an EMBL/GenBank/DDBJ whole genome shotgun (WGS) entry which is preliminary data.</text>
</comment>
<evidence type="ECO:0000256" key="5">
    <source>
        <dbReference type="ARBA" id="ARBA00022694"/>
    </source>
</evidence>
<dbReference type="Pfam" id="PF00753">
    <property type="entry name" value="Lactamase_B"/>
    <property type="match status" value="1"/>
</dbReference>
<keyword evidence="13" id="KW-1185">Reference proteome</keyword>
<dbReference type="EMBL" id="JATAAI010000016">
    <property type="protein sequence ID" value="KAK1740214.1"/>
    <property type="molecule type" value="Genomic_DNA"/>
</dbReference>
<gene>
    <name evidence="12" type="ORF">QTG54_009164</name>
</gene>
<dbReference type="InterPro" id="IPR036866">
    <property type="entry name" value="RibonucZ/Hydroxyglut_hydro"/>
</dbReference>
<dbReference type="SUPFAM" id="SSF56281">
    <property type="entry name" value="Metallo-hydrolase/oxidoreductase"/>
    <property type="match status" value="1"/>
</dbReference>
<dbReference type="Gene3D" id="3.60.15.10">
    <property type="entry name" value="Ribonuclease Z/Hydroxyacylglutathione hydrolase-like"/>
    <property type="match status" value="1"/>
</dbReference>
<dbReference type="GO" id="GO:0005739">
    <property type="term" value="C:mitochondrion"/>
    <property type="evidence" value="ECO:0007669"/>
    <property type="project" value="TreeGrafter"/>
</dbReference>
<keyword evidence="5" id="KW-0819">tRNA processing</keyword>
<evidence type="ECO:0000256" key="2">
    <source>
        <dbReference type="ARBA" id="ARBA00001947"/>
    </source>
</evidence>
<accession>A0AAD8Y5Q9</accession>
<reference evidence="12" key="1">
    <citation type="submission" date="2023-06" db="EMBL/GenBank/DDBJ databases">
        <title>Survivors Of The Sea: Transcriptome response of Skeletonema marinoi to long-term dormancy.</title>
        <authorList>
            <person name="Pinder M.I.M."/>
            <person name="Kourtchenko O."/>
            <person name="Robertson E.K."/>
            <person name="Larsson T."/>
            <person name="Maumus F."/>
            <person name="Osuna-Cruz C.M."/>
            <person name="Vancaester E."/>
            <person name="Stenow R."/>
            <person name="Vandepoele K."/>
            <person name="Ploug H."/>
            <person name="Bruchert V."/>
            <person name="Godhe A."/>
            <person name="Topel M."/>
        </authorList>
    </citation>
    <scope>NUCLEOTIDE SEQUENCE</scope>
    <source>
        <strain evidence="12">R05AC</strain>
    </source>
</reference>
<comment type="catalytic activity">
    <reaction evidence="1">
        <text>Endonucleolytic cleavage of RNA, removing extra 3' nucleotides from tRNA precursor, generating 3' termini of tRNAs. A 3'-hydroxy group is left at the tRNA terminus and a 5'-phosphoryl group is left at the trailer molecule.</text>
        <dbReference type="EC" id="3.1.26.11"/>
    </reaction>
</comment>
<evidence type="ECO:0000256" key="10">
    <source>
        <dbReference type="ARBA" id="ARBA00022833"/>
    </source>
</evidence>
<comment type="similarity">
    <text evidence="3">Belongs to the RNase Z family.</text>
</comment>
<keyword evidence="7" id="KW-0479">Metal-binding</keyword>
<keyword evidence="9 12" id="KW-0378">Hydrolase</keyword>
<dbReference type="InterPro" id="IPR001279">
    <property type="entry name" value="Metallo-B-lactamas"/>
</dbReference>
<dbReference type="GO" id="GO:0042781">
    <property type="term" value="F:3'-tRNA processing endoribonuclease activity"/>
    <property type="evidence" value="ECO:0007669"/>
    <property type="project" value="UniProtKB-EC"/>
</dbReference>
<evidence type="ECO:0000313" key="13">
    <source>
        <dbReference type="Proteomes" id="UP001224775"/>
    </source>
</evidence>
<dbReference type="InterPro" id="IPR047151">
    <property type="entry name" value="RNZ2-like"/>
</dbReference>
<evidence type="ECO:0000256" key="6">
    <source>
        <dbReference type="ARBA" id="ARBA00022722"/>
    </source>
</evidence>
<evidence type="ECO:0000256" key="9">
    <source>
        <dbReference type="ARBA" id="ARBA00022801"/>
    </source>
</evidence>
<evidence type="ECO:0000256" key="1">
    <source>
        <dbReference type="ARBA" id="ARBA00000402"/>
    </source>
</evidence>
<protein>
    <recommendedName>
        <fullName evidence="4">ribonuclease Z</fullName>
        <ecNumber evidence="4">3.1.26.11</ecNumber>
    </recommendedName>
</protein>
<dbReference type="GO" id="GO:1990180">
    <property type="term" value="P:mitochondrial tRNA 3'-end processing"/>
    <property type="evidence" value="ECO:0007669"/>
    <property type="project" value="TreeGrafter"/>
</dbReference>
<evidence type="ECO:0000259" key="11">
    <source>
        <dbReference type="Pfam" id="PF00753"/>
    </source>
</evidence>
<sequence>MDENETVDAMQVEKRRIDVPSWIVDAKLAHHHLALFPTETPDKAHTDKGLLIRAWHRSKILHNALPFAFPLNMQIAVEQDRQNPDKNEKHVSGASTTNALKLSSCTSVSLDGWGSTHCHDPFTFLSRSDAIRSRCHERSFTNWNEISSRDNGLSSQCKGDFTKIVESLKCAFSGKTCYCNGCDGMQQKKTVDDNEIDLDDSSCEDKESLVIEDVTDVTSSTSTTDVNSAHLIFLGTGCATPSPHRSSSGIGLFMPTSTYRAENSSYTDALALSAIIECGEGTLSSLSRHIQSFSNEPSYLDSQLSQVNFIWISHAHLDHYGDLSSVVQAVANAKRKVRKTRPVVVIAPPKVLKYLRVLLKSHSSKGQDRQYIGVSHRDFQMSPFAGHVRSMIYDGRLMMPSSSQLENVGQATNYYKPFASLQNIEVEHCRDAYGLLLELCIPTKSGALDRFVVCFSGDTRPSAMLTKACLMYTSSTQLLIHEGTFLDDPHGRQDALRKKHSTVKEALDVAMSINAEASNDVSPVDANNSYPGNWGVACDGMLLPLTKRGMASLLQLTKCIDAIHTQDDKHKC</sequence>
<evidence type="ECO:0000256" key="3">
    <source>
        <dbReference type="ARBA" id="ARBA00007823"/>
    </source>
</evidence>
<evidence type="ECO:0000256" key="7">
    <source>
        <dbReference type="ARBA" id="ARBA00022723"/>
    </source>
</evidence>
<dbReference type="AlphaFoldDB" id="A0AAD8Y5Q9"/>
<dbReference type="GO" id="GO:0046872">
    <property type="term" value="F:metal ion binding"/>
    <property type="evidence" value="ECO:0007669"/>
    <property type="project" value="UniProtKB-KW"/>
</dbReference>
<keyword evidence="10" id="KW-0862">Zinc</keyword>
<dbReference type="PANTHER" id="PTHR12553:SF49">
    <property type="entry name" value="ZINC PHOSPHODIESTERASE ELAC PROTEIN 2"/>
    <property type="match status" value="1"/>
</dbReference>
<feature type="domain" description="Metallo-beta-lactamase" evidence="11">
    <location>
        <begin position="275"/>
        <end position="341"/>
    </location>
</feature>
<dbReference type="PANTHER" id="PTHR12553">
    <property type="entry name" value="ZINC PHOSPHODIESTERASE ELAC PROTEIN 2"/>
    <property type="match status" value="1"/>
</dbReference>
<comment type="cofactor">
    <cofactor evidence="2">
        <name>Zn(2+)</name>
        <dbReference type="ChEBI" id="CHEBI:29105"/>
    </cofactor>
</comment>
<evidence type="ECO:0000256" key="8">
    <source>
        <dbReference type="ARBA" id="ARBA00022759"/>
    </source>
</evidence>
<evidence type="ECO:0000256" key="4">
    <source>
        <dbReference type="ARBA" id="ARBA00012477"/>
    </source>
</evidence>
<dbReference type="Proteomes" id="UP001224775">
    <property type="component" value="Unassembled WGS sequence"/>
</dbReference>
<dbReference type="EC" id="3.1.26.11" evidence="4"/>
<evidence type="ECO:0000313" key="12">
    <source>
        <dbReference type="EMBL" id="KAK1740214.1"/>
    </source>
</evidence>